<evidence type="ECO:0000313" key="3">
    <source>
        <dbReference type="Proteomes" id="UP000585905"/>
    </source>
</evidence>
<sequence>MRMHADLAARRSRVAASWIVALVATAIAASAHTLAGGAAPHPLSLIVGVGVSGFVGMAALSALRTGRLSRFGLAGVVALDQAVFHLVFSLLGPAGGSAVATGGDAPVGHATHGGLDAASAAIAPAGIPIEAAAPLAGATALMGLHHAVAAVASYVLLRRGSSAVATALDALGLALARLLEPLLTPQVVFAGRAGERSVERSALHSVLVLGGSGRRGPPVVARAR</sequence>
<keyword evidence="1" id="KW-1133">Transmembrane helix</keyword>
<dbReference type="AlphaFoldDB" id="A0A839EAG1"/>
<dbReference type="EMBL" id="JACGWX010000001">
    <property type="protein sequence ID" value="MBA8846718.1"/>
    <property type="molecule type" value="Genomic_DNA"/>
</dbReference>
<gene>
    <name evidence="2" type="ORF">FHX53_000282</name>
</gene>
<comment type="caution">
    <text evidence="2">The sequence shown here is derived from an EMBL/GenBank/DDBJ whole genome shotgun (WGS) entry which is preliminary data.</text>
</comment>
<accession>A0A839EAG1</accession>
<feature type="transmembrane region" description="Helical" evidence="1">
    <location>
        <begin position="43"/>
        <end position="63"/>
    </location>
</feature>
<evidence type="ECO:0000313" key="2">
    <source>
        <dbReference type="EMBL" id="MBA8846718.1"/>
    </source>
</evidence>
<name>A0A839EAG1_9MICO</name>
<reference evidence="2 3" key="1">
    <citation type="submission" date="2020-07" db="EMBL/GenBank/DDBJ databases">
        <title>Sequencing the genomes of 1000 actinobacteria strains.</title>
        <authorList>
            <person name="Klenk H.-P."/>
        </authorList>
    </citation>
    <scope>NUCLEOTIDE SEQUENCE [LARGE SCALE GENOMIC DNA]</scope>
    <source>
        <strain evidence="2 3">DSM 19663</strain>
    </source>
</reference>
<keyword evidence="1" id="KW-0472">Membrane</keyword>
<dbReference type="Proteomes" id="UP000585905">
    <property type="component" value="Unassembled WGS sequence"/>
</dbReference>
<keyword evidence="3" id="KW-1185">Reference proteome</keyword>
<evidence type="ECO:0000256" key="1">
    <source>
        <dbReference type="SAM" id="Phobius"/>
    </source>
</evidence>
<keyword evidence="1" id="KW-0812">Transmembrane</keyword>
<protein>
    <submittedName>
        <fullName evidence="2">Uncharacterized protein</fullName>
    </submittedName>
</protein>
<dbReference type="RefSeq" id="WP_182489511.1">
    <property type="nucleotide sequence ID" value="NZ_BAAAOV010000002.1"/>
</dbReference>
<organism evidence="2 3">
    <name type="scientific">Microcella alkalica</name>
    <dbReference type="NCBI Taxonomy" id="355930"/>
    <lineage>
        <taxon>Bacteria</taxon>
        <taxon>Bacillati</taxon>
        <taxon>Actinomycetota</taxon>
        <taxon>Actinomycetes</taxon>
        <taxon>Micrococcales</taxon>
        <taxon>Microbacteriaceae</taxon>
        <taxon>Microcella</taxon>
    </lineage>
</organism>
<proteinExistence type="predicted"/>